<keyword evidence="1" id="KW-0732">Signal</keyword>
<feature type="signal peptide" evidence="1">
    <location>
        <begin position="1"/>
        <end position="25"/>
    </location>
</feature>
<comment type="caution">
    <text evidence="2">The sequence shown here is derived from an EMBL/GenBank/DDBJ whole genome shotgun (WGS) entry which is preliminary data.</text>
</comment>
<dbReference type="RefSeq" id="WP_036308782.1">
    <property type="nucleotide sequence ID" value="NZ_JFYO01000001.1"/>
</dbReference>
<evidence type="ECO:0000313" key="2">
    <source>
        <dbReference type="EMBL" id="EZP29631.1"/>
    </source>
</evidence>
<dbReference type="OrthoDB" id="5178481at2"/>
<evidence type="ECO:0000256" key="1">
    <source>
        <dbReference type="SAM" id="SignalP"/>
    </source>
</evidence>
<name>A0A031FZI9_9MICO</name>
<dbReference type="AlphaFoldDB" id="A0A031FZI9"/>
<evidence type="ECO:0000313" key="3">
    <source>
        <dbReference type="Proteomes" id="UP000024001"/>
    </source>
</evidence>
<dbReference type="eggNOG" id="ENOG5033H0F">
    <property type="taxonomic scope" value="Bacteria"/>
</dbReference>
<organism evidence="2 3">
    <name type="scientific">Microbacterium oleivorans</name>
    <dbReference type="NCBI Taxonomy" id="273677"/>
    <lineage>
        <taxon>Bacteria</taxon>
        <taxon>Bacillati</taxon>
        <taxon>Actinomycetota</taxon>
        <taxon>Actinomycetes</taxon>
        <taxon>Micrococcales</taxon>
        <taxon>Microbacteriaceae</taxon>
        <taxon>Microbacterium</taxon>
    </lineage>
</organism>
<dbReference type="EMBL" id="JFYO01000001">
    <property type="protein sequence ID" value="EZP29631.1"/>
    <property type="molecule type" value="Genomic_DNA"/>
</dbReference>
<gene>
    <name evidence="2" type="ORF">BW34_00248</name>
</gene>
<feature type="chain" id="PRO_5039508010" evidence="1">
    <location>
        <begin position="26"/>
        <end position="208"/>
    </location>
</feature>
<reference evidence="2 3" key="1">
    <citation type="submission" date="2014-03" db="EMBL/GenBank/DDBJ databases">
        <title>Draft Genome Sequences of 13 Willow Endophytes.</title>
        <authorList>
            <person name="Gan H.Y."/>
            <person name="Gan H.M."/>
            <person name="Savka M.A."/>
            <person name="Hudson A.O."/>
        </authorList>
    </citation>
    <scope>NUCLEOTIDE SEQUENCE [LARGE SCALE GENOMIC DNA]</scope>
    <source>
        <strain evidence="2 3">RIT293</strain>
    </source>
</reference>
<proteinExistence type="predicted"/>
<dbReference type="PROSITE" id="PS51257">
    <property type="entry name" value="PROKAR_LIPOPROTEIN"/>
    <property type="match status" value="1"/>
</dbReference>
<accession>A0A031FZI9</accession>
<dbReference type="PATRIC" id="fig|273677.3.peg.241"/>
<keyword evidence="3" id="KW-1185">Reference proteome</keyword>
<sequence length="208" mass="21130">MMHRRSAALVLTGAALLLTSCAATADAGGDAAPPGAALAALTPENPTGEVIAQGMVLDNGATIELCLGAVAESAPPQCSGIPLAGWSWDGLDDAVSSGGATWNTYAVYGAFDGDTLTVTRTPIPLALFDPIAAADPTNGKRGAASRVDVTSIQSTVPDAIGDAFLGASEQDGWVFVDVVWDDGTWQRAADQDFGAGKVIIRSALREIS</sequence>
<dbReference type="Proteomes" id="UP000024001">
    <property type="component" value="Unassembled WGS sequence"/>
</dbReference>
<protein>
    <submittedName>
        <fullName evidence="2">Uncharacterized protein</fullName>
    </submittedName>
</protein>